<dbReference type="GO" id="GO:0005576">
    <property type="term" value="C:extracellular region"/>
    <property type="evidence" value="ECO:0007669"/>
    <property type="project" value="UniProtKB-SubCell"/>
</dbReference>
<evidence type="ECO:0000256" key="30">
    <source>
        <dbReference type="ARBA" id="ARBA00072809"/>
    </source>
</evidence>
<evidence type="ECO:0000256" key="25">
    <source>
        <dbReference type="ARBA" id="ARBA00043773"/>
    </source>
</evidence>
<evidence type="ECO:0000256" key="13">
    <source>
        <dbReference type="ARBA" id="ARBA00023098"/>
    </source>
</evidence>
<evidence type="ECO:0000256" key="12">
    <source>
        <dbReference type="ARBA" id="ARBA00023034"/>
    </source>
</evidence>
<evidence type="ECO:0000256" key="26">
    <source>
        <dbReference type="ARBA" id="ARBA00043816"/>
    </source>
</evidence>
<evidence type="ECO:0000256" key="3">
    <source>
        <dbReference type="ARBA" id="ARBA00004922"/>
    </source>
</evidence>
<keyword evidence="13" id="KW-0443">Lipid metabolism</keyword>
<comment type="catalytic activity">
    <reaction evidence="24">
        <text>a ganglioside GA1 (d18:1(4E)) + CMP-N-acetyl-beta-neuraminate = a ganglioside GM1b (d18:1(4E)) + CMP + H(+)</text>
        <dbReference type="Rhea" id="RHEA:47560"/>
        <dbReference type="ChEBI" id="CHEBI:15378"/>
        <dbReference type="ChEBI" id="CHEBI:27938"/>
        <dbReference type="ChEBI" id="CHEBI:57812"/>
        <dbReference type="ChEBI" id="CHEBI:60377"/>
        <dbReference type="ChEBI" id="CHEBI:78568"/>
    </reaction>
    <physiologicalReaction direction="left-to-right" evidence="24">
        <dbReference type="Rhea" id="RHEA:47561"/>
    </physiologicalReaction>
</comment>
<sequence length="364" mass="42237">MVTRRTSAHLRLVHCGSSSWWRRQMRLWSKRFWRRRLHLMALFCAMTVVTFFFGLSNLESSFILGSMLSSAPKPCACQPCIVGQENDTWFYKKLKQSVQPLLTKDNRELTNETYAWWMYLQMEEKPSILNMVLDKLFRIIPGDEDYMDAEPTRCRKCAVVGNSGNLRSSGYGKLIDSNDFVIRINQAPTEGYEQDVGSRTTHHVMYPESAKDLNDNTNLLLVPFKILDLEWIISALTTGHITHTYEPVMSRIKANRNKVLVFSPTFMRYIHESWLKGHGRYPSTGFLSLMFALHVCDKVNVFGFGADHRGNWHHYWEVNLLDSAFRETGVHDADQEQNITQMLAKKGKITLFKGVVWSSFRWDS</sequence>
<dbReference type="AlphaFoldDB" id="A0AAY5EAD6"/>
<comment type="pathway">
    <text evidence="3">Protein modification; protein glycosylation.</text>
</comment>
<dbReference type="Pfam" id="PF00777">
    <property type="entry name" value="Glyco_transf_29"/>
    <property type="match status" value="1"/>
</dbReference>
<dbReference type="GO" id="GO:0006629">
    <property type="term" value="P:lipid metabolic process"/>
    <property type="evidence" value="ECO:0007669"/>
    <property type="project" value="UniProtKB-KW"/>
</dbReference>
<keyword evidence="11" id="KW-1133">Transmembrane helix</keyword>
<comment type="subcellular location">
    <subcellularLocation>
        <location evidence="1">Golgi apparatus membrane</location>
        <topology evidence="1">Single-pass type II membrane protein</topology>
    </subcellularLocation>
    <subcellularLocation>
        <location evidence="18">Golgi apparatus</location>
        <location evidence="18">Golgi stack membrane</location>
    </subcellularLocation>
    <subcellularLocation>
        <location evidence="2">Secreted</location>
    </subcellularLocation>
</comment>
<reference evidence="34 35" key="1">
    <citation type="submission" date="2020-05" db="EMBL/GenBank/DDBJ databases">
        <title>Electrophorus electricus (electric eel) genome, fEleEle1, primary haplotype.</title>
        <authorList>
            <person name="Myers G."/>
            <person name="Meyer A."/>
            <person name="Fedrigo O."/>
            <person name="Formenti G."/>
            <person name="Rhie A."/>
            <person name="Tracey A."/>
            <person name="Sims Y."/>
            <person name="Jarvis E.D."/>
        </authorList>
    </citation>
    <scope>NUCLEOTIDE SEQUENCE [LARGE SCALE GENOMIC DNA]</scope>
</reference>
<evidence type="ECO:0000256" key="15">
    <source>
        <dbReference type="ARBA" id="ARBA00023157"/>
    </source>
</evidence>
<evidence type="ECO:0000256" key="8">
    <source>
        <dbReference type="ARBA" id="ARBA00022679"/>
    </source>
</evidence>
<gene>
    <name evidence="34" type="primary">ST3GAL1</name>
</gene>
<evidence type="ECO:0000256" key="20">
    <source>
        <dbReference type="ARBA" id="ARBA00039107"/>
    </source>
</evidence>
<keyword evidence="16" id="KW-0325">Glycoprotein</keyword>
<evidence type="ECO:0000256" key="16">
    <source>
        <dbReference type="ARBA" id="ARBA00023180"/>
    </source>
</evidence>
<name>A0AAY5EAD6_ELEEL</name>
<dbReference type="InterPro" id="IPR051757">
    <property type="entry name" value="Beta-gal_alpha2-3_sialyltrans"/>
</dbReference>
<dbReference type="InterPro" id="IPR001675">
    <property type="entry name" value="Glyco_trans_29"/>
</dbReference>
<comment type="subunit">
    <text evidence="29">Homodimer; disulfide-linked. Homodimer formation occurs in the endoplasmic reticulum.</text>
</comment>
<dbReference type="Proteomes" id="UP000314983">
    <property type="component" value="Chromosome 2"/>
</dbReference>
<evidence type="ECO:0000256" key="18">
    <source>
        <dbReference type="ARBA" id="ARBA00037859"/>
    </source>
</evidence>
<reference evidence="34" key="2">
    <citation type="submission" date="2025-08" db="UniProtKB">
        <authorList>
            <consortium name="Ensembl"/>
        </authorList>
    </citation>
    <scope>IDENTIFICATION</scope>
</reference>
<dbReference type="PANTHER" id="PTHR46032:SF6">
    <property type="entry name" value="CMP-N-ACETYLNEURAMINATE-BETA-GALACTOSAMIDE-ALPHA-2,3-SIALYLTRANSFERASE 1"/>
    <property type="match status" value="1"/>
</dbReference>
<keyword evidence="15" id="KW-1015">Disulfide bond</keyword>
<keyword evidence="14" id="KW-0472">Membrane</keyword>
<evidence type="ECO:0000256" key="1">
    <source>
        <dbReference type="ARBA" id="ARBA00004323"/>
    </source>
</evidence>
<dbReference type="GO" id="GO:0003836">
    <property type="term" value="F:beta-galactoside (CMP) alpha-2,3-sialyltransferase activity"/>
    <property type="evidence" value="ECO:0007669"/>
    <property type="project" value="UniProtKB-EC"/>
</dbReference>
<keyword evidence="10" id="KW-0735">Signal-anchor</keyword>
<evidence type="ECO:0000256" key="31">
    <source>
        <dbReference type="ARBA" id="ARBA00081228"/>
    </source>
</evidence>
<comment type="catalytic activity">
    <reaction evidence="25">
        <text>a ganglioside GM1 (d18:1(4E)) + CMP-N-acetyl-beta-neuraminate = a ganglioside GD1a (d18:1(4E)) + CMP + H(+)</text>
        <dbReference type="Rhea" id="RHEA:18021"/>
        <dbReference type="ChEBI" id="CHEBI:15378"/>
        <dbReference type="ChEBI" id="CHEBI:57812"/>
        <dbReference type="ChEBI" id="CHEBI:60377"/>
        <dbReference type="ChEBI" id="CHEBI:77709"/>
        <dbReference type="ChEBI" id="CHEBI:78445"/>
        <dbReference type="EC" id="2.4.3.2"/>
    </reaction>
    <physiologicalReaction direction="left-to-right" evidence="25">
        <dbReference type="Rhea" id="RHEA:18022"/>
    </physiologicalReaction>
</comment>
<evidence type="ECO:0000256" key="9">
    <source>
        <dbReference type="ARBA" id="ARBA00022692"/>
    </source>
</evidence>
<dbReference type="GeneTree" id="ENSGT00940000154725"/>
<evidence type="ECO:0000256" key="19">
    <source>
        <dbReference type="ARBA" id="ARBA00039106"/>
    </source>
</evidence>
<comment type="catalytic activity">
    <reaction evidence="26">
        <text>a ganglioside GA1 + CMP-N-acetyl-beta-neuraminate = a ganglioside GM1b + CMP + H(+)</text>
        <dbReference type="Rhea" id="RHEA:48244"/>
        <dbReference type="ChEBI" id="CHEBI:15378"/>
        <dbReference type="ChEBI" id="CHEBI:57812"/>
        <dbReference type="ChEBI" id="CHEBI:60377"/>
        <dbReference type="ChEBI" id="CHEBI:88069"/>
        <dbReference type="ChEBI" id="CHEBI:90151"/>
    </reaction>
    <physiologicalReaction direction="left-to-right" evidence="26">
        <dbReference type="Rhea" id="RHEA:48245"/>
    </physiologicalReaction>
</comment>
<comment type="catalytic activity">
    <reaction evidence="27">
        <text>ganglioside GM1 (d18:1(4E)/18:0) + CMP-N-acetyl-beta-neuraminate = ganglioside GD1a (18:1(4E)/18:0) + CMP + H(+)</text>
        <dbReference type="Rhea" id="RHEA:48248"/>
        <dbReference type="ChEBI" id="CHEBI:15378"/>
        <dbReference type="ChEBI" id="CHEBI:57812"/>
        <dbReference type="ChEBI" id="CHEBI:60377"/>
        <dbReference type="ChEBI" id="CHEBI:73110"/>
        <dbReference type="ChEBI" id="CHEBI:90153"/>
    </reaction>
    <physiologicalReaction direction="left-to-right" evidence="27">
        <dbReference type="Rhea" id="RHEA:48249"/>
    </physiologicalReaction>
</comment>
<keyword evidence="9" id="KW-0812">Transmembrane</keyword>
<reference evidence="34" key="3">
    <citation type="submission" date="2025-09" db="UniProtKB">
        <authorList>
            <consortium name="Ensembl"/>
        </authorList>
    </citation>
    <scope>IDENTIFICATION</scope>
</reference>
<keyword evidence="12" id="KW-0333">Golgi apparatus</keyword>
<evidence type="ECO:0000313" key="34">
    <source>
        <dbReference type="Ensembl" id="ENSEEEP00000053437.1"/>
    </source>
</evidence>
<comment type="pathway">
    <text evidence="4">Glycolipid biosynthesis.</text>
</comment>
<dbReference type="PANTHER" id="PTHR46032">
    <property type="entry name" value="ALPHA-2,3-SIALYLTRANSFERASE ST3GAL I ISOFORM X1"/>
    <property type="match status" value="1"/>
</dbReference>
<dbReference type="EC" id="2.4.3.2" evidence="19"/>
<evidence type="ECO:0000256" key="11">
    <source>
        <dbReference type="ARBA" id="ARBA00022989"/>
    </source>
</evidence>
<dbReference type="Ensembl" id="ENSEEET00000060229.1">
    <property type="protein sequence ID" value="ENSEEEP00000053437.1"/>
    <property type="gene ID" value="ENSEEEG00000027016.1"/>
</dbReference>
<evidence type="ECO:0000256" key="21">
    <source>
        <dbReference type="ARBA" id="ARBA00042448"/>
    </source>
</evidence>
<comment type="catalytic activity">
    <reaction evidence="28">
        <text>a globoside GalGb4Cer + CMP-N-acetyl-beta-neuraminate = a globoside MSGG + CMP + H(+)</text>
        <dbReference type="Rhea" id="RHEA:65372"/>
        <dbReference type="ChEBI" id="CHEBI:15378"/>
        <dbReference type="ChEBI" id="CHEBI:57812"/>
        <dbReference type="ChEBI" id="CHEBI:60377"/>
        <dbReference type="ChEBI" id="CHEBI:140623"/>
        <dbReference type="ChEBI" id="CHEBI:140691"/>
    </reaction>
    <physiologicalReaction direction="left-to-right" evidence="28">
        <dbReference type="Rhea" id="RHEA:65373"/>
    </physiologicalReaction>
</comment>
<evidence type="ECO:0000256" key="14">
    <source>
        <dbReference type="ARBA" id="ARBA00023136"/>
    </source>
</evidence>
<dbReference type="GO" id="GO:0047288">
    <property type="term" value="F:beta-D-galactosyl-(1-&gt;3)-N-acetyl-beta-D-galactosaminide alpha-2,3- sialyltransferase"/>
    <property type="evidence" value="ECO:0007669"/>
    <property type="project" value="UniProtKB-EC"/>
</dbReference>
<keyword evidence="7" id="KW-0328">Glycosyltransferase</keyword>
<evidence type="ECO:0000256" key="22">
    <source>
        <dbReference type="ARBA" id="ARBA00042990"/>
    </source>
</evidence>
<evidence type="ECO:0000256" key="27">
    <source>
        <dbReference type="ARBA" id="ARBA00047509"/>
    </source>
</evidence>
<dbReference type="GO" id="GO:0097503">
    <property type="term" value="P:sialylation"/>
    <property type="evidence" value="ECO:0007669"/>
    <property type="project" value="TreeGrafter"/>
</dbReference>
<comment type="similarity">
    <text evidence="5">Belongs to the glycosyltransferase 29 family.</text>
</comment>
<evidence type="ECO:0000256" key="32">
    <source>
        <dbReference type="ARBA" id="ARBA00081332"/>
    </source>
</evidence>
<evidence type="ECO:0000256" key="24">
    <source>
        <dbReference type="ARBA" id="ARBA00043673"/>
    </source>
</evidence>
<comment type="catalytic activity">
    <reaction evidence="17">
        <text>a beta-D-galactosyl-(1-&gt;3)-N-acetyl-alpha-D-galactosaminyl derivative + CMP-N-acetyl-beta-neuraminate = an N-acetyl-alpha-neuraminyl-(2-&gt;3)-beta-D-galactosyl-(1-&gt;3)-N-acetyl-alpha-D-galactosaminyl derivative + CMP + H(+)</text>
        <dbReference type="Rhea" id="RHEA:21616"/>
        <dbReference type="ChEBI" id="CHEBI:15378"/>
        <dbReference type="ChEBI" id="CHEBI:57812"/>
        <dbReference type="ChEBI" id="CHEBI:60377"/>
        <dbReference type="ChEBI" id="CHEBI:133470"/>
        <dbReference type="ChEBI" id="CHEBI:139596"/>
        <dbReference type="EC" id="2.4.3.4"/>
    </reaction>
    <physiologicalReaction direction="left-to-right" evidence="17">
        <dbReference type="Rhea" id="RHEA:21617"/>
    </physiologicalReaction>
</comment>
<dbReference type="GO" id="GO:0000139">
    <property type="term" value="C:Golgi membrane"/>
    <property type="evidence" value="ECO:0007669"/>
    <property type="project" value="UniProtKB-SubCell"/>
</dbReference>
<protein>
    <recommendedName>
        <fullName evidence="30">CMP-N-acetylneuraminate-beta-galactosamide-alpha-2,3-sialyltransferase 2</fullName>
        <ecNumber evidence="19">2.4.3.2</ecNumber>
        <ecNumber evidence="20">2.4.3.4</ecNumber>
    </recommendedName>
    <alternativeName>
        <fullName evidence="23">Gal-NAc6S</fullName>
    </alternativeName>
    <alternativeName>
        <fullName evidence="21">Gal-beta-1,3-GalNAc-alpha-2,3-sialyltransferase</fullName>
    </alternativeName>
    <alternativeName>
        <fullName evidence="22">Monosialoganglioside sialyltransferase</fullName>
    </alternativeName>
    <alternativeName>
        <fullName evidence="31">ST3Gal II</fullName>
    </alternativeName>
    <alternativeName>
        <fullName evidence="32">ST3GalA.2</fullName>
    </alternativeName>
    <alternativeName>
        <fullName evidence="33">Sialyltransferase 4B</fullName>
    </alternativeName>
</protein>
<evidence type="ECO:0000313" key="35">
    <source>
        <dbReference type="Proteomes" id="UP000314983"/>
    </source>
</evidence>
<dbReference type="GO" id="GO:0032580">
    <property type="term" value="C:Golgi cisterna membrane"/>
    <property type="evidence" value="ECO:0007669"/>
    <property type="project" value="UniProtKB-SubCell"/>
</dbReference>
<evidence type="ECO:0000256" key="17">
    <source>
        <dbReference type="ARBA" id="ARBA00036292"/>
    </source>
</evidence>
<dbReference type="CDD" id="cd23966">
    <property type="entry name" value="GT29_ST3GAL1_2"/>
    <property type="match status" value="1"/>
</dbReference>
<dbReference type="Gene3D" id="3.90.1480.20">
    <property type="entry name" value="Glycosyl transferase family 29"/>
    <property type="match status" value="1"/>
</dbReference>
<keyword evidence="6" id="KW-0964">Secreted</keyword>
<evidence type="ECO:0000256" key="33">
    <source>
        <dbReference type="ARBA" id="ARBA00082805"/>
    </source>
</evidence>
<keyword evidence="35" id="KW-1185">Reference proteome</keyword>
<evidence type="ECO:0000256" key="7">
    <source>
        <dbReference type="ARBA" id="ARBA00022676"/>
    </source>
</evidence>
<evidence type="ECO:0000256" key="23">
    <source>
        <dbReference type="ARBA" id="ARBA00042991"/>
    </source>
</evidence>
<dbReference type="EC" id="2.4.3.4" evidence="20"/>
<evidence type="ECO:0000256" key="4">
    <source>
        <dbReference type="ARBA" id="ARBA00004934"/>
    </source>
</evidence>
<keyword evidence="8" id="KW-0808">Transferase</keyword>
<evidence type="ECO:0000256" key="5">
    <source>
        <dbReference type="ARBA" id="ARBA00006003"/>
    </source>
</evidence>
<dbReference type="FunFam" id="3.90.1480.20:FF:000002">
    <property type="entry name" value="CMP-N-acetylneuraminate-beta-galactosamide- alpha-2,3-sialyltransferase 2"/>
    <property type="match status" value="1"/>
</dbReference>
<accession>A0AAY5EAD6</accession>
<evidence type="ECO:0000256" key="29">
    <source>
        <dbReference type="ARBA" id="ARBA00062545"/>
    </source>
</evidence>
<organism evidence="34 35">
    <name type="scientific">Electrophorus electricus</name>
    <name type="common">Electric eel</name>
    <name type="synonym">Gymnotus electricus</name>
    <dbReference type="NCBI Taxonomy" id="8005"/>
    <lineage>
        <taxon>Eukaryota</taxon>
        <taxon>Metazoa</taxon>
        <taxon>Chordata</taxon>
        <taxon>Craniata</taxon>
        <taxon>Vertebrata</taxon>
        <taxon>Euteleostomi</taxon>
        <taxon>Actinopterygii</taxon>
        <taxon>Neopterygii</taxon>
        <taxon>Teleostei</taxon>
        <taxon>Ostariophysi</taxon>
        <taxon>Gymnotiformes</taxon>
        <taxon>Gymnotoidei</taxon>
        <taxon>Gymnotidae</taxon>
        <taxon>Electrophorus</taxon>
    </lineage>
</organism>
<evidence type="ECO:0000256" key="6">
    <source>
        <dbReference type="ARBA" id="ARBA00022525"/>
    </source>
</evidence>
<evidence type="ECO:0000256" key="2">
    <source>
        <dbReference type="ARBA" id="ARBA00004613"/>
    </source>
</evidence>
<proteinExistence type="inferred from homology"/>
<evidence type="ECO:0000256" key="28">
    <source>
        <dbReference type="ARBA" id="ARBA00052027"/>
    </source>
</evidence>
<evidence type="ECO:0000256" key="10">
    <source>
        <dbReference type="ARBA" id="ARBA00022968"/>
    </source>
</evidence>
<dbReference type="InterPro" id="IPR038578">
    <property type="entry name" value="GT29-like_sf"/>
</dbReference>